<proteinExistence type="predicted"/>
<dbReference type="Pfam" id="PF23562">
    <property type="entry name" value="AMP-binding_C_3"/>
    <property type="match status" value="1"/>
</dbReference>
<dbReference type="Gene3D" id="3.40.50.1820">
    <property type="entry name" value="alpha/beta hydrolase"/>
    <property type="match status" value="2"/>
</dbReference>
<dbReference type="InterPro" id="IPR029063">
    <property type="entry name" value="SAM-dependent_MTases_sf"/>
</dbReference>
<dbReference type="PROSITE" id="PS00455">
    <property type="entry name" value="AMP_BINDING"/>
    <property type="match status" value="1"/>
</dbReference>
<evidence type="ECO:0000256" key="4">
    <source>
        <dbReference type="SAM" id="Coils"/>
    </source>
</evidence>
<feature type="compositionally biased region" description="Polar residues" evidence="5">
    <location>
        <begin position="3276"/>
        <end position="3291"/>
    </location>
</feature>
<dbReference type="SMART" id="SM01294">
    <property type="entry name" value="PKS_PP_betabranch"/>
    <property type="match status" value="1"/>
</dbReference>
<dbReference type="SMART" id="SM00825">
    <property type="entry name" value="PKS_KS"/>
    <property type="match status" value="5"/>
</dbReference>
<dbReference type="SMART" id="SM00823">
    <property type="entry name" value="PKS_PP"/>
    <property type="match status" value="5"/>
</dbReference>
<dbReference type="InterPro" id="IPR020845">
    <property type="entry name" value="AMP-binding_CS"/>
</dbReference>
<feature type="region of interest" description="Disordered" evidence="5">
    <location>
        <begin position="1740"/>
        <end position="1764"/>
    </location>
</feature>
<feature type="domain" description="Carrier" evidence="6">
    <location>
        <begin position="3801"/>
        <end position="3877"/>
    </location>
</feature>
<dbReference type="Gene3D" id="3.10.129.10">
    <property type="entry name" value="Hotdog Thioesterase"/>
    <property type="match status" value="1"/>
</dbReference>
<dbReference type="SUPFAM" id="SSF47336">
    <property type="entry name" value="ACP-like"/>
    <property type="match status" value="5"/>
</dbReference>
<dbReference type="EMBL" id="JAQMWT010000557">
    <property type="protein sequence ID" value="KAJ8599503.1"/>
    <property type="molecule type" value="Genomic_DNA"/>
</dbReference>
<feature type="domain" description="Carrier" evidence="6">
    <location>
        <begin position="3184"/>
        <end position="3262"/>
    </location>
</feature>
<dbReference type="SUPFAM" id="SSF56801">
    <property type="entry name" value="Acetyl-CoA synthetase-like"/>
    <property type="match status" value="1"/>
</dbReference>
<dbReference type="InterPro" id="IPR016039">
    <property type="entry name" value="Thiolase-like"/>
</dbReference>
<feature type="region of interest" description="Disordered" evidence="5">
    <location>
        <begin position="4485"/>
        <end position="4511"/>
    </location>
</feature>
<organism evidence="8 9">
    <name type="scientific">Chrysophaeum taylorii</name>
    <dbReference type="NCBI Taxonomy" id="2483200"/>
    <lineage>
        <taxon>Eukaryota</taxon>
        <taxon>Sar</taxon>
        <taxon>Stramenopiles</taxon>
        <taxon>Ochrophyta</taxon>
        <taxon>Pelagophyceae</taxon>
        <taxon>Pelagomonadales</taxon>
        <taxon>Pelagomonadaceae</taxon>
        <taxon>Chrysophaeum</taxon>
    </lineage>
</organism>
<evidence type="ECO:0000256" key="2">
    <source>
        <dbReference type="ARBA" id="ARBA00022553"/>
    </source>
</evidence>
<dbReference type="Gene3D" id="3.40.50.12780">
    <property type="entry name" value="N-terminal domain of ligase-like"/>
    <property type="match status" value="1"/>
</dbReference>
<dbReference type="Pfam" id="PF00109">
    <property type="entry name" value="ketoacyl-synt"/>
    <property type="match status" value="5"/>
</dbReference>
<dbReference type="SUPFAM" id="SSF53901">
    <property type="entry name" value="Thiolase-like"/>
    <property type="match status" value="6"/>
</dbReference>
<feature type="domain" description="Ketosynthase family 3 (KS3)" evidence="7">
    <location>
        <begin position="4516"/>
        <end position="4943"/>
    </location>
</feature>
<feature type="domain" description="Carrier" evidence="6">
    <location>
        <begin position="4403"/>
        <end position="4480"/>
    </location>
</feature>
<evidence type="ECO:0000256" key="3">
    <source>
        <dbReference type="ARBA" id="ARBA00022679"/>
    </source>
</evidence>
<dbReference type="PROSITE" id="PS00012">
    <property type="entry name" value="PHOSPHOPANTETHEINE"/>
    <property type="match status" value="3"/>
</dbReference>
<dbReference type="GO" id="GO:0031177">
    <property type="term" value="F:phosphopantetheine binding"/>
    <property type="evidence" value="ECO:0007669"/>
    <property type="project" value="InterPro"/>
</dbReference>
<evidence type="ECO:0000313" key="9">
    <source>
        <dbReference type="Proteomes" id="UP001230188"/>
    </source>
</evidence>
<evidence type="ECO:0000259" key="7">
    <source>
        <dbReference type="PROSITE" id="PS52004"/>
    </source>
</evidence>
<dbReference type="InterPro" id="IPR042099">
    <property type="entry name" value="ANL_N_sf"/>
</dbReference>
<dbReference type="InterPro" id="IPR009081">
    <property type="entry name" value="PP-bd_ACP"/>
</dbReference>
<dbReference type="PROSITE" id="PS50075">
    <property type="entry name" value="CARRIER"/>
    <property type="match status" value="5"/>
</dbReference>
<dbReference type="CDD" id="cd00833">
    <property type="entry name" value="PKS"/>
    <property type="match status" value="5"/>
</dbReference>
<dbReference type="GO" id="GO:0004312">
    <property type="term" value="F:fatty acid synthase activity"/>
    <property type="evidence" value="ECO:0007669"/>
    <property type="project" value="TreeGrafter"/>
</dbReference>
<reference evidence="8" key="1">
    <citation type="submission" date="2023-01" db="EMBL/GenBank/DDBJ databases">
        <title>Metagenome sequencing of chrysophaentin producing Chrysophaeum taylorii.</title>
        <authorList>
            <person name="Davison J."/>
            <person name="Bewley C."/>
        </authorList>
    </citation>
    <scope>NUCLEOTIDE SEQUENCE</scope>
    <source>
        <strain evidence="8">NIES-1699</strain>
    </source>
</reference>
<dbReference type="Gene3D" id="3.40.47.10">
    <property type="match status" value="5"/>
</dbReference>
<dbReference type="InterPro" id="IPR006162">
    <property type="entry name" value="Ppantetheine_attach_site"/>
</dbReference>
<gene>
    <name evidence="8" type="ORF">CTAYLR_007317</name>
</gene>
<dbReference type="SUPFAM" id="SSF53474">
    <property type="entry name" value="alpha/beta-Hydrolases"/>
    <property type="match status" value="2"/>
</dbReference>
<feature type="region of interest" description="Disordered" evidence="5">
    <location>
        <begin position="3265"/>
        <end position="3291"/>
    </location>
</feature>
<dbReference type="InterPro" id="IPR050091">
    <property type="entry name" value="PKS_NRPS_Biosynth_Enz"/>
</dbReference>
<dbReference type="GO" id="GO:0006633">
    <property type="term" value="P:fatty acid biosynthetic process"/>
    <property type="evidence" value="ECO:0007669"/>
    <property type="project" value="InterPro"/>
</dbReference>
<dbReference type="PROSITE" id="PS00606">
    <property type="entry name" value="KS3_1"/>
    <property type="match status" value="3"/>
</dbReference>
<dbReference type="Gene3D" id="3.10.129.110">
    <property type="entry name" value="Polyketide synthase dehydratase"/>
    <property type="match status" value="1"/>
</dbReference>
<feature type="domain" description="Ketosynthase family 3 (KS3)" evidence="7">
    <location>
        <begin position="644"/>
        <end position="1067"/>
    </location>
</feature>
<dbReference type="InterPro" id="IPR014030">
    <property type="entry name" value="Ketoacyl_synth_N"/>
</dbReference>
<sequence length="5715" mass="606655">MSPSSWPSVFAAAAAAAKDDETRFLGSWSATERRLVEDVGFGEFFARAFAWARWLPDGVVALLSHPSVASYVFVGGALLRGAPCVMLNYSQPSDALAAALDASRALVVAHSPDLAAVAAAVATSLVDLTSAAPACNIKALDDGVVVSGEAVAVVMFTSGTTGAPKGVPITHAGSLWACRNKIAALGGVEKVRNGTLGFLPNFHVMGAINNFLFNALCRCPSYVLAEALSPTAAVLVEAARALEPDAIDTVPVILEALGREAAARPDKAREYLAPLARARIVACGGAPLGARAFAALLDVGVKVVPHYGQTECGGGFCLLGGRGRDLMRPAGVGAVLVDRDEDGRGELVVLDCGSASPGYLGFPPPEVPFSRRRATGDIFEIVDPDGPWLRHVCRRDDVIVLSTGELANPVPMEEAASAAIGYAAARVLVVGQGRPAPVMVIEEAYEDEEEEEEEEEANAARVVVRKEELASRAVAAANAVAPAYAKISSTRAIRVPSGSLPVAASKGTVKRAQLERELASRFDALDADFAKSQDATATTLPAHLPATRVREIVFQAARELVGSSVRPDEPLVGSAGLSSSGAVQLARALCAELDITLQPTFVFDYPTLDAITAFLTGDNYNSSSSSSREPPKTRKSGRFFAASSREAGVAARALRCPFHHHHHHHDGGNSSSLVELVAARMDAVTEVPIRRWDASVVALSGSSAAAVESARYGAFLPGADAFDSKVFRLKKIEVEAMDPQQRVLLEVGYEALRATGATRASLSDANVGTFTGIMNYDSKEVPRDLDAYVMMGSGASALGARLSHTFALRGPCLVFDTACSSALVAAHVARSSLANQECDRALVAAPNLLLLPGFQHLGTAIMGMLSPRGRCHTLDDRADGFVRGEAAAAVVFSSSAKNCDVACANSATAHNGRSASFTALNGASQTTLIRAALNGADGKEIALLEAHGTGTALGDPVEISGATAAFCPGRRRRPAPFHVSAVKANLAHGEAAAGLVGLLAACCATPQPNAHLRRLNPQIKLVVATDPLAFAPPLEPCETTRATWRRRKVATSSFGWSGIISHAICEASQRFASDDGRVSLYRASALVPRIVISRNQICSSEAPPKLFFDGDGPPPVSLYRARALVPRLGGRPHPRRILGRLMPGPDVVAETRVAAALLATLEHHVIAGETLLPAVASTELVFSAILAASSSSSSSSNANYGSRSLALADVAFARPCVLSRDDDDAPILTVRISQEGNFQVTSSTVSTPIVLGRVDDSSRRPPPPPPTTKPVLLARAAVAAAKKHFLRHPPRAALTTTTTDVVVFVPATVKSVALDLDGGEPRRCRTVARESAATDQLVDAALGSTLLAFNSLRTRSIAAKSPRAEDVSFWVPTLRARSRFNHHQPPKGVLLAVEGPPDPTSELPSPNGMFDARIHVYRDHARASWSSLDHHRLVLQNANGPETPGTARRRVVGEEDVELVPAPPENQNQSIIQGGGGGGGGAFVVVASGSSALTLAAAQQLASAADRVVVECDASRSNSNSLAAAASLETLSRAANVYCVVGRCAGPLPFPAERLVLLESATKNRRLDDGRCCAARVTFSPWLLQTKSDARLRGEPQIIVATNLPPTKLDATALLSRHSLHAVLCAISSPRIAPSVVARPAAVFRPTERIVVPRESNDEEIITSVRRIATSLAGVEVDADSPLMEKGIDSLGATELSRRLAKHFGGGGGGDSLDVPATLLFDYPTPAQIAIFLKDRLAPRDDTDELPSRPRIEPPRSGGGERDVRVSAVGCRLPATTRLDDLREFTSHGIDTGTTIPISRWDVHHNTAALKSGSANWQRASYGSFVDGAWDMDAQHFRMSPAEAKALDPQQRLVLEVGYAMLHHVGMDRKKLAGSKTGVFLGMMNNDALERLPRGLRELGAFDVTGNGYATAAARLPYVFALHGPCSAVDTACSSTLVAAHAARQAILSDDAVDAVVLGPNLMLQQGVATVGGAVAGMFSLLGRCHTLDARADGYLRAEACGGVLLSSFLATTVPENDAGLLVPSIGVRHNGRAASFTALNGRSQLDLCNSVISASSSGRRRADVGFLEMHGTGTALGDPVEVGAASQVYYDNARHDSSSSSSFGVALAAVKANVGHTESSAGVAGLMKALVLLASNDVGRNAQLRIINPQVENVRAASSMWCSVEPAPRSRRQNTCGVNSFGFSGIISHAMVQRRKKELPPRLDVTSSQAPSLYRRKQTQLSAITATIAKLQRREPRQRAANNHHHHHHQEVVYRLRGDDAYLVDHRIDGEPVFPVAGHLNTIWMALSGATKRLDLSNFSVSRRAINLDGLDELVFTVAFDDDDDDDDDFCNSPVVVEHDGEEVARANVVADQLLPEQHENVVVDRVPVDEADHPVNGLELYRYLRRYGYEYCDAFRLIKMRSIPAANSNYVCEQWAQIASTTRLVAYLDSLLQVALSDPGSLRVATEIGQVQLRPSIVEDMAEGHHQRVLVSGHLLSVATSSATFRGITTAAVEKKVPAAEVVESDVHILQPLKTLVDLPPDEHARDMARHYAANAIARYIEARPGLVEEKPWMLKVAKAASVHRATLVPAVDKELYASSLYYRLHVDLYGDIPALVDRPFWTISNHPEHDNFYEANYDMYQLGVLLGVVVEDHFGHQLRIRELGAGSCGLTRRILSLIDPNVEEYAATDVSAIRPGVLEGHPKLRRRRYDVNDPIADDERGKYHLVVADNVIHVGSDMITCVRHVCDSLVDGGYIFLEECVTDAPLYLWGLDAFVWETATDDRSFGIWLARDEWTRLVDAVPELELVTSFESKHNVRLLFRYTRDKRRPPSQVVKTSADVDASKRQVFCDDGAFGVVKTLLRDANARARGLSALVSDDDDHNEGVVVAVPHRFTMVRDGRPHAVVSVPLRHVLANPSWNHVDEQQHTDDDDRYVGTHVVVGRCDGMALELVGWLFDRGATKVIVASIRADMATPWQRFRLEQHSSLSSAQKNSLEVDASTDISNLGQTQALLDRCGDALRGIWYAAPAAGSDPRVDNIKSEGSESDGSPDVKGIKNLDLCCRGRSCLDSFVVVLSSRLLESAAPTAGKLMTMESRLAVLWGPVGGIDDLSSSNYSVDDSGSAMNVDECLATLGNLVQVFGGGTARKRQTGLLTGLEELVLPVFGGGSDDDHAESRRMAVSINATGVITCRKQRQKVIETAPSSSATTASIREEVRAVITDSLGLDLGLTDQVLGAGVDSLMATQLVRELSHKFDVELPATFLFDHPTALEISTYIRGVATDGDLAPNDDQEQAVVSNPSSGSSPRVMSRRVAQSSHAIEALSFALPGGGHHASLSHLAAELGSSMVSNGHFPSSRWHPTEYDTRSPATTYGSFLLDGFTGVDLGAWRMTAVEASSLHPVQLAVLEHSTVAMMTLGRERVDEDGRVGVFVGGVGSLSSTFNRVENKRSDVFMLASNALAIVAGRVSFVLGLTGPCMSIDTACSSSLVALHTAMRSTNAGECTSALAASANAVEAEASLVLSNAGVLSPLGRCHTFDARADGYGRAEGAMVLVINPDDGAGAARGDRAVLIGPSRVLQDGTSLSLTAPNGSSQRVLLREVAAIADTRGGDLRLEAHGTGTVLGDPIEVGGAVNILADVFQFKTKCSSLKANIGHAEPTAGGAGLVAMLASLRYNSVPANVQLRRLNAHLSSLVRGKATTSKTASSFIAPTDEVGAATTDGRVSSFGFSGTLAHVRLVVPLPDASVPPSSPRSGTSRSGSISLLRNLTSLRRRALRGLASAQALFVGAAISNRKRSSMKMADAPPSSSSTSSKSLLHQQQHRNRGEMLDLVKKAADEAVGADVPKDEALLSAVGFDSMAVALVADAIADSIDVELPSTAFFDFPTIESLADYLSGTRSDDFDIPMALVSKKTSSHAPRGETIASFLLESMSLVLPGHATSLDDVGEMAARALDALGPVPLSRWDASDAATPAALYGGFFLEVPPTPDGEMWRMPPAEVRSADPKQLLALTNSFAALEASSTGSVGAAAAAPGAERTAVMVGTVGVVCPDVEATGSRGKAEPRGAYASTGGSLAVTAGRISFALGLQGPCAALDTACSTALVCLHFATHALSNGECDRAVSTAVAWLEEGNHRVISNAGMLSPQGKCFTLDSRASGYARGEGCVALVMSQASSKATGAATARYAVGPTAVQQDGASASLTAPNGRSQRRLLTTVALQAHSAKMPRVSVLEGHGTGTALGDPIEVGSARAALQACNVRARYQSFKANVGHLEPTAGAAGIVNVLAGLSASAAAPNARLRTLNPHLNSYLNNGRVFAANVGDPTPAAPVLQDGRVSSFGFSGTIAHTYHTVQRGTVTRDEKSPYVVVVVSRAPSLFRKSAPFSAHSHLRGIATWQHLWAGLLENEAQKKLAAKATTRGGGDARATAVRNEDVDAEAVINAVVTESFGREVSPDEPLMALGLDSLAMGDMGAMLVERLDTLLPATLLFDYPTVNDVVAYVQTECGFGSKEQTSSSFSSDPFVVTPPPPPPPPPHCDPTRDAPPALTSACFDLPGRAGTPVQLGNILARGLSTVSTVPVARWDSSAFEQVAGPSSTYGSFTDYQVNLDNACFKMSPLEAAANDPQQLRLLEVSYAALHAGAPGVREKGRSALARQDYGVFAGAMGVTGRDDDISYVPEKPVEKISALGIALSVMSGRVSFALGLTGPCLALDTACSTTLVTLHLASSAVANRECSRAVSAGTILLREVANVVGAIAGMLSNHGRCFTFDSRADGYARGEGTVACVVVAAAAAAAEGERSIARVAGTAVRQDGPSANLSAPNGSSQRKLLRAVVERPVNAAEIVVEAHGTGTMLGDPIEMGGVHDVIAAGRRRAQVGSLKGFMGHLETSAGAAGLSSLLVALADRCDAVGFSVFANPQLRSLNSHLFTLLDAANKPTTMPVDASAVAASSGRINSFGFSGTIAHALVVDDRRYERFDAGFRPATSADYSLFRAATPHKPFRKPELVSIQAAVASGDRAIYDELRSAGPSSAPANRSKGASRSSAIVDRRAEVRVTLENIFSNDMMLDMSTSAMTDIDSIAMTQLVSSINDAFAIESEIGEFVALDDLNQAIEIVERRIAAKPLDNDDDDDDEDDEDTTMSQSDRKPRISKRFFSSVASVCVEHWGSSSEVVVFVHDETGSCVYVRQALDSLTFARARVITIQAPEVGDCPTARNLDVQGRARLYAEGLRKMLPEPPCALTVVGCGATIGIARRLAAAASAVQLVFVNPCPAGIVSTRGSIAFAKRFYQDYCGTMLDDLAKDPERVAALRKSIAGARDLSKLRAALRQHVERATLDDLEKLCEITFHTNAVGSFGGADDKSPDDDDDDDDDDAIVVWTRRGADLLAAGWYLGDSSCFSSPRGDDLPDTTLDSATIRDALGIEVEKERRTFAYVPFVNTVDVEDCLKCWKPPAEGAPSVIFVHGGIGVVGIAANYARKLGPGVGLFAVQAPEHQDGNYDWAPTPSQRADRYLRVLMAHVPNGGVCVGYSFAGNIVFEIALMCQEQRRHGEAAYPFEFFLLEPVPPTVPTRTEGESLLEHHARFVDKIMAEELFPAVFNIDGPIRLDAMARVRSGTIRTVSELLAFTIDRVDLDPRFAIDFERMMEFIYNLKLAPPSGVYRGDVHYLMIVPDGWRHYDLYWSYRGSLEEPWRAFIDGDLHVHKTIKGNHFQAFDTDENMEAVKIVIDPLLDKVHEQQAIRSRAT</sequence>
<feature type="compositionally biased region" description="Pro residues" evidence="5">
    <location>
        <begin position="4499"/>
        <end position="4511"/>
    </location>
</feature>
<dbReference type="PROSITE" id="PS52004">
    <property type="entry name" value="KS3_2"/>
    <property type="match status" value="5"/>
</dbReference>
<dbReference type="Pfam" id="PF00501">
    <property type="entry name" value="AMP-binding"/>
    <property type="match status" value="1"/>
</dbReference>
<evidence type="ECO:0000256" key="1">
    <source>
        <dbReference type="ARBA" id="ARBA00022450"/>
    </source>
</evidence>
<feature type="region of interest" description="Disordered" evidence="5">
    <location>
        <begin position="3776"/>
        <end position="3803"/>
    </location>
</feature>
<keyword evidence="2" id="KW-0597">Phosphoprotein</keyword>
<dbReference type="InterPro" id="IPR013968">
    <property type="entry name" value="PKS_KR"/>
</dbReference>
<dbReference type="Gene3D" id="1.10.1200.10">
    <property type="entry name" value="ACP-like"/>
    <property type="match status" value="5"/>
</dbReference>
<evidence type="ECO:0000313" key="8">
    <source>
        <dbReference type="EMBL" id="KAJ8599503.1"/>
    </source>
</evidence>
<dbReference type="PANTHER" id="PTHR43775:SF37">
    <property type="entry name" value="SI:DKEY-61P9.11"/>
    <property type="match status" value="1"/>
</dbReference>
<evidence type="ECO:0000259" key="6">
    <source>
        <dbReference type="PROSITE" id="PS50075"/>
    </source>
</evidence>
<dbReference type="InterPro" id="IPR020841">
    <property type="entry name" value="PKS_Beta-ketoAc_synthase_dom"/>
</dbReference>
<feature type="coiled-coil region" evidence="4">
    <location>
        <begin position="438"/>
        <end position="465"/>
    </location>
</feature>
<comment type="caution">
    <text evidence="8">The sequence shown here is derived from an EMBL/GenBank/DDBJ whole genome shotgun (WGS) entry which is preliminary data.</text>
</comment>
<dbReference type="InterPro" id="IPR000873">
    <property type="entry name" value="AMP-dep_synth/lig_dom"/>
</dbReference>
<dbReference type="InterPro" id="IPR042104">
    <property type="entry name" value="PKS_dehydratase_sf"/>
</dbReference>
<feature type="domain" description="Carrier" evidence="6">
    <location>
        <begin position="1656"/>
        <end position="1737"/>
    </location>
</feature>
<dbReference type="InterPro" id="IPR029058">
    <property type="entry name" value="AB_hydrolase_fold"/>
</dbReference>
<feature type="domain" description="Ketosynthase family 3 (KS3)" evidence="7">
    <location>
        <begin position="3296"/>
        <end position="3719"/>
    </location>
</feature>
<feature type="domain" description="Carrier" evidence="6">
    <location>
        <begin position="543"/>
        <end position="619"/>
    </location>
</feature>
<dbReference type="GO" id="GO:0004315">
    <property type="term" value="F:3-oxoacyl-[acyl-carrier-protein] synthase activity"/>
    <property type="evidence" value="ECO:0007669"/>
    <property type="project" value="InterPro"/>
</dbReference>
<dbReference type="InterPro" id="IPR036736">
    <property type="entry name" value="ACP-like_sf"/>
</dbReference>
<dbReference type="PANTHER" id="PTHR43775">
    <property type="entry name" value="FATTY ACID SYNTHASE"/>
    <property type="match status" value="1"/>
</dbReference>
<feature type="domain" description="Ketosynthase family 3 (KS3)" evidence="7">
    <location>
        <begin position="1761"/>
        <end position="2195"/>
    </location>
</feature>
<dbReference type="InterPro" id="IPR014031">
    <property type="entry name" value="Ketoacyl_synth_C"/>
</dbReference>
<protein>
    <submittedName>
        <fullName evidence="8">Uncharacterized protein</fullName>
    </submittedName>
</protein>
<accession>A0AAD7XHF8</accession>
<keyword evidence="9" id="KW-1185">Reference proteome</keyword>
<dbReference type="Pfam" id="PF02801">
    <property type="entry name" value="Ketoacyl-synt_C"/>
    <property type="match status" value="5"/>
</dbReference>
<keyword evidence="3" id="KW-0808">Transferase</keyword>
<dbReference type="Pfam" id="PF00550">
    <property type="entry name" value="PP-binding"/>
    <property type="match status" value="5"/>
</dbReference>
<dbReference type="Gene3D" id="3.40.50.720">
    <property type="entry name" value="NAD(P)-binding Rossmann-like Domain"/>
    <property type="match status" value="1"/>
</dbReference>
<dbReference type="Pfam" id="PF08659">
    <property type="entry name" value="KR"/>
    <property type="match status" value="1"/>
</dbReference>
<keyword evidence="4" id="KW-0175">Coiled coil</keyword>
<dbReference type="Gene3D" id="1.10.1240.100">
    <property type="match status" value="1"/>
</dbReference>
<dbReference type="Gene3D" id="3.40.50.150">
    <property type="entry name" value="Vaccinia Virus protein VP39"/>
    <property type="match status" value="1"/>
</dbReference>
<dbReference type="InterPro" id="IPR018201">
    <property type="entry name" value="Ketoacyl_synth_AS"/>
</dbReference>
<feature type="compositionally biased region" description="Low complexity" evidence="5">
    <location>
        <begin position="4488"/>
        <end position="4498"/>
    </location>
</feature>
<evidence type="ECO:0000256" key="5">
    <source>
        <dbReference type="SAM" id="MobiDB-lite"/>
    </source>
</evidence>
<dbReference type="SUPFAM" id="SSF53335">
    <property type="entry name" value="S-adenosyl-L-methionine-dependent methyltransferases"/>
    <property type="match status" value="1"/>
</dbReference>
<feature type="region of interest" description="Disordered" evidence="5">
    <location>
        <begin position="5096"/>
        <end position="5118"/>
    </location>
</feature>
<dbReference type="InterPro" id="IPR020806">
    <property type="entry name" value="PKS_PP-bd"/>
</dbReference>
<name>A0AAD7XHF8_9STRA</name>
<dbReference type="Proteomes" id="UP001230188">
    <property type="component" value="Unassembled WGS sequence"/>
</dbReference>
<keyword evidence="1" id="KW-0596">Phosphopantetheine</keyword>
<feature type="domain" description="Ketosynthase family 3 (KS3)" evidence="7">
    <location>
        <begin position="3902"/>
        <end position="4328"/>
    </location>
</feature>
<feature type="compositionally biased region" description="Acidic residues" evidence="5">
    <location>
        <begin position="5099"/>
        <end position="5111"/>
    </location>
</feature>